<dbReference type="GO" id="GO:0046983">
    <property type="term" value="F:protein dimerization activity"/>
    <property type="evidence" value="ECO:0007669"/>
    <property type="project" value="InterPro"/>
</dbReference>
<dbReference type="FunFam" id="1.10.10.10:FF:000357">
    <property type="entry name" value="Caffeic acid 3-O-methyltransferase"/>
    <property type="match status" value="1"/>
</dbReference>
<evidence type="ECO:0000256" key="2">
    <source>
        <dbReference type="ARBA" id="ARBA00022603"/>
    </source>
</evidence>
<keyword evidence="2" id="KW-0489">Methyltransferase</keyword>
<dbReference type="PROSITE" id="PS51683">
    <property type="entry name" value="SAM_OMT_II"/>
    <property type="match status" value="1"/>
</dbReference>
<feature type="domain" description="O-methyltransferase C-terminal" evidence="9">
    <location>
        <begin position="142"/>
        <end position="348"/>
    </location>
</feature>
<evidence type="ECO:0000259" key="9">
    <source>
        <dbReference type="Pfam" id="PF00891"/>
    </source>
</evidence>
<accession>A0A872TM17</accession>
<dbReference type="InterPro" id="IPR012967">
    <property type="entry name" value="COMT_dimerisation"/>
</dbReference>
<feature type="domain" description="O-methyltransferase dimerisation" evidence="10">
    <location>
        <begin position="24"/>
        <end position="119"/>
    </location>
</feature>
<proteinExistence type="predicted"/>
<dbReference type="Pfam" id="PF08100">
    <property type="entry name" value="Dimerisation"/>
    <property type="match status" value="1"/>
</dbReference>
<name>A0A872TM17_MORAL</name>
<dbReference type="SUPFAM" id="SSF46785">
    <property type="entry name" value="Winged helix' DNA-binding domain"/>
    <property type="match status" value="1"/>
</dbReference>
<comment type="pathway">
    <text evidence="1">Aromatic compound metabolism; phenylpropanoid biosynthesis.</text>
</comment>
<dbReference type="Gene3D" id="1.10.10.10">
    <property type="entry name" value="Winged helix-like DNA-binding domain superfamily/Winged helix DNA-binding domain"/>
    <property type="match status" value="1"/>
</dbReference>
<evidence type="ECO:0000256" key="3">
    <source>
        <dbReference type="ARBA" id="ARBA00022679"/>
    </source>
</evidence>
<dbReference type="GO" id="GO:0009809">
    <property type="term" value="P:lignin biosynthetic process"/>
    <property type="evidence" value="ECO:0007669"/>
    <property type="project" value="UniProtKB-KW"/>
</dbReference>
<dbReference type="InterPro" id="IPR029063">
    <property type="entry name" value="SAM-dependent_MTases_sf"/>
</dbReference>
<evidence type="ECO:0000256" key="1">
    <source>
        <dbReference type="ARBA" id="ARBA00004928"/>
    </source>
</evidence>
<reference evidence="11" key="1">
    <citation type="submission" date="2020-01" db="EMBL/GenBank/DDBJ databases">
        <authorList>
            <person name="Zheng S."/>
        </authorList>
    </citation>
    <scope>NUCLEOTIDE SEQUENCE</scope>
</reference>
<comment type="function">
    <text evidence="7">Catalyzes the conversion of caffeic acid to ferulic acid and of 5-hydroxyferulic acid to sinapic acid. The resulting products may subsequently be converted to the corresponding alcohols that are incorporated into lignins.</text>
</comment>
<dbReference type="FunFam" id="3.40.50.150:FF:000061">
    <property type="entry name" value="Caffeic acid O-methyltransferase"/>
    <property type="match status" value="1"/>
</dbReference>
<dbReference type="InterPro" id="IPR036390">
    <property type="entry name" value="WH_DNA-bd_sf"/>
</dbReference>
<dbReference type="InterPro" id="IPR036388">
    <property type="entry name" value="WH-like_DNA-bd_sf"/>
</dbReference>
<dbReference type="AlphaFoldDB" id="A0A872TM17"/>
<dbReference type="EMBL" id="MN937269">
    <property type="protein sequence ID" value="QOX59231.1"/>
    <property type="molecule type" value="Genomic_DNA"/>
</dbReference>
<sequence>MENNPNVLNDVYRREEEENYSFAMQLATAPALSMSLHAAIELGVFDIIAKAGEGAKLPPAEIVEQLAANNPEAPIMLDRILRMLASHSILSCSVVGDGNSESKFQRLYGLLPVSKYFVTNEYDGSFGPMLALVHDKILMDSWFQLKDAILEGGVPFKRAHGTHSFEYLGLDPRLNQLFNKAMDNASTIIVKKLLKYYKGFNHLQKLVDVGGGLGVTLNLITSKFPHIKGINFDLPNVVEHAPSYPGVEHVGGDMFDKVPIGDAILLKSVLHDWNDEHCLKLLKNCSKAIPTNGKVIVVDVILPVKPETSSHAKSNSQLDVLVMAEHQLGAKERSREEFLALATGAGFREIKFEYFMGDYWIMEFFK</sequence>
<evidence type="ECO:0000256" key="4">
    <source>
        <dbReference type="ARBA" id="ARBA00022691"/>
    </source>
</evidence>
<dbReference type="InterPro" id="IPR001077">
    <property type="entry name" value="COMT_C"/>
</dbReference>
<dbReference type="PANTHER" id="PTHR11746">
    <property type="entry name" value="O-METHYLTRANSFERASE"/>
    <property type="match status" value="1"/>
</dbReference>
<dbReference type="Gene3D" id="3.40.50.150">
    <property type="entry name" value="Vaccinia Virus protein VP39"/>
    <property type="match status" value="1"/>
</dbReference>
<dbReference type="PIRSF" id="PIRSF005739">
    <property type="entry name" value="O-mtase"/>
    <property type="match status" value="1"/>
</dbReference>
<evidence type="ECO:0000256" key="5">
    <source>
        <dbReference type="ARBA" id="ARBA00022733"/>
    </source>
</evidence>
<protein>
    <recommendedName>
        <fullName evidence="6">caffeate O-methyltransferase</fullName>
        <ecNumber evidence="6">2.1.1.68</ecNumber>
    </recommendedName>
</protein>
<evidence type="ECO:0000256" key="6">
    <source>
        <dbReference type="ARBA" id="ARBA00039011"/>
    </source>
</evidence>
<dbReference type="GO" id="GO:0032259">
    <property type="term" value="P:methylation"/>
    <property type="evidence" value="ECO:0007669"/>
    <property type="project" value="UniProtKB-KW"/>
</dbReference>
<evidence type="ECO:0000256" key="8">
    <source>
        <dbReference type="PIRSR" id="PIRSR005739-1"/>
    </source>
</evidence>
<dbReference type="SUPFAM" id="SSF53335">
    <property type="entry name" value="S-adenosyl-L-methionine-dependent methyltransferases"/>
    <property type="match status" value="1"/>
</dbReference>
<evidence type="ECO:0000256" key="7">
    <source>
        <dbReference type="ARBA" id="ARBA00045231"/>
    </source>
</evidence>
<dbReference type="GO" id="GO:0047763">
    <property type="term" value="F:caffeate O-methyltransferase activity"/>
    <property type="evidence" value="ECO:0007669"/>
    <property type="project" value="UniProtKB-EC"/>
</dbReference>
<dbReference type="InterPro" id="IPR016461">
    <property type="entry name" value="COMT-like"/>
</dbReference>
<keyword evidence="5" id="KW-0438">Lignin biosynthesis</keyword>
<keyword evidence="3" id="KW-0808">Transferase</keyword>
<organism evidence="11">
    <name type="scientific">Morus alba</name>
    <name type="common">White mulberry</name>
    <dbReference type="NCBI Taxonomy" id="3498"/>
    <lineage>
        <taxon>Eukaryota</taxon>
        <taxon>Viridiplantae</taxon>
        <taxon>Streptophyta</taxon>
        <taxon>Embryophyta</taxon>
        <taxon>Tracheophyta</taxon>
        <taxon>Spermatophyta</taxon>
        <taxon>Magnoliopsida</taxon>
        <taxon>eudicotyledons</taxon>
        <taxon>Gunneridae</taxon>
        <taxon>Pentapetalae</taxon>
        <taxon>rosids</taxon>
        <taxon>fabids</taxon>
        <taxon>Rosales</taxon>
        <taxon>Moraceae</taxon>
        <taxon>Moreae</taxon>
        <taxon>Morus</taxon>
    </lineage>
</organism>
<feature type="active site" description="Proton acceptor" evidence="8">
    <location>
        <position position="271"/>
    </location>
</feature>
<dbReference type="Pfam" id="PF00891">
    <property type="entry name" value="Methyltransf_2"/>
    <property type="match status" value="1"/>
</dbReference>
<evidence type="ECO:0000313" key="11">
    <source>
        <dbReference type="EMBL" id="QOX59231.1"/>
    </source>
</evidence>
<keyword evidence="4" id="KW-0949">S-adenosyl-L-methionine</keyword>
<evidence type="ECO:0000259" key="10">
    <source>
        <dbReference type="Pfam" id="PF08100"/>
    </source>
</evidence>
<dbReference type="EC" id="2.1.1.68" evidence="6"/>